<proteinExistence type="predicted"/>
<sequence>MPRNKSDVAKATSQNNPSRNKQFGQTLAIRHSMIVGEYSMLHHIPEFKQHLVENKFSKAAHRDVLGVIYILDCFLTNRHKHMSHDKNGDGYVMSLDYMWLDKLFTQAARKKLVRWKESDLLGNTAVVNPEHLLSKFMFTTGTYDMDSGESREWYIRDNMAYRLMDFVAGYANHVKNIPHGFRESGRFGKVSVCQHGKVDKWLDTKTGETYNRHSELASKLGVSIKSIEKYVKSGRVVKNPDYVHSNRVGFSLYDRYIDT</sequence>
<accession>A0A1T4V6A1</accession>
<gene>
    <name evidence="2" type="ORF">SAMN02745132_03295</name>
</gene>
<evidence type="ECO:0000256" key="1">
    <source>
        <dbReference type="SAM" id="MobiDB-lite"/>
    </source>
</evidence>
<dbReference type="Proteomes" id="UP000190162">
    <property type="component" value="Unassembled WGS sequence"/>
</dbReference>
<keyword evidence="3" id="KW-1185">Reference proteome</keyword>
<evidence type="ECO:0000313" key="3">
    <source>
        <dbReference type="Proteomes" id="UP000190162"/>
    </source>
</evidence>
<name>A0A1T4V6A1_9GAMM</name>
<feature type="compositionally biased region" description="Polar residues" evidence="1">
    <location>
        <begin position="11"/>
        <end position="22"/>
    </location>
</feature>
<dbReference type="AlphaFoldDB" id="A0A1T4V6A1"/>
<evidence type="ECO:0000313" key="2">
    <source>
        <dbReference type="EMBL" id="SKA60372.1"/>
    </source>
</evidence>
<reference evidence="3" key="1">
    <citation type="submission" date="2017-02" db="EMBL/GenBank/DDBJ databases">
        <authorList>
            <person name="Varghese N."/>
            <person name="Submissions S."/>
        </authorList>
    </citation>
    <scope>NUCLEOTIDE SEQUENCE [LARGE SCALE GENOMIC DNA]</scope>
    <source>
        <strain evidence="3">DSM 22720</strain>
    </source>
</reference>
<dbReference type="EMBL" id="FUXU01000049">
    <property type="protein sequence ID" value="SKA60372.1"/>
    <property type="molecule type" value="Genomic_DNA"/>
</dbReference>
<organism evidence="2 3">
    <name type="scientific">Enterovibrio nigricans DSM 22720</name>
    <dbReference type="NCBI Taxonomy" id="1121868"/>
    <lineage>
        <taxon>Bacteria</taxon>
        <taxon>Pseudomonadati</taxon>
        <taxon>Pseudomonadota</taxon>
        <taxon>Gammaproteobacteria</taxon>
        <taxon>Vibrionales</taxon>
        <taxon>Vibrionaceae</taxon>
        <taxon>Enterovibrio</taxon>
    </lineage>
</organism>
<protein>
    <submittedName>
        <fullName evidence="2">Uncharacterized protein</fullName>
    </submittedName>
</protein>
<feature type="region of interest" description="Disordered" evidence="1">
    <location>
        <begin position="1"/>
        <end position="22"/>
    </location>
</feature>